<feature type="transmembrane region" description="Helical" evidence="2">
    <location>
        <begin position="414"/>
        <end position="436"/>
    </location>
</feature>
<evidence type="ECO:0000256" key="2">
    <source>
        <dbReference type="SAM" id="Phobius"/>
    </source>
</evidence>
<dbReference type="OrthoDB" id="45365at2759"/>
<keyword evidence="2" id="KW-1133">Transmembrane helix</keyword>
<keyword evidence="2" id="KW-0812">Transmembrane</keyword>
<dbReference type="PANTHER" id="PTHR23244:SF471">
    <property type="entry name" value="GUANINE NUCLEOTIDE-BINDING PROTEIN SUBUNIT BETA 1-RELATED"/>
    <property type="match status" value="1"/>
</dbReference>
<gene>
    <name evidence="4" type="ORF">AGERDE_LOCUS4496</name>
</gene>
<dbReference type="SUPFAM" id="SSF117281">
    <property type="entry name" value="Kelch motif"/>
    <property type="match status" value="1"/>
</dbReference>
<feature type="region of interest" description="Disordered" evidence="1">
    <location>
        <begin position="381"/>
        <end position="405"/>
    </location>
</feature>
<dbReference type="InterPro" id="IPR015915">
    <property type="entry name" value="Kelch-typ_b-propeller"/>
</dbReference>
<protein>
    <submittedName>
        <fullName evidence="4">1375_t:CDS:1</fullName>
    </submittedName>
</protein>
<keyword evidence="5" id="KW-1185">Reference proteome</keyword>
<reference evidence="4" key="1">
    <citation type="submission" date="2021-06" db="EMBL/GenBank/DDBJ databases">
        <authorList>
            <person name="Kallberg Y."/>
            <person name="Tangrot J."/>
            <person name="Rosling A."/>
        </authorList>
    </citation>
    <scope>NUCLEOTIDE SEQUENCE</scope>
    <source>
        <strain evidence="4">MT106</strain>
    </source>
</reference>
<dbReference type="Pfam" id="PF24681">
    <property type="entry name" value="Kelch_KLHDC2_KLHL20_DRC7"/>
    <property type="match status" value="1"/>
</dbReference>
<comment type="caution">
    <text evidence="4">The sequence shown here is derived from an EMBL/GenBank/DDBJ whole genome shotgun (WGS) entry which is preliminary data.</text>
</comment>
<organism evidence="4 5">
    <name type="scientific">Ambispora gerdemannii</name>
    <dbReference type="NCBI Taxonomy" id="144530"/>
    <lineage>
        <taxon>Eukaryota</taxon>
        <taxon>Fungi</taxon>
        <taxon>Fungi incertae sedis</taxon>
        <taxon>Mucoromycota</taxon>
        <taxon>Glomeromycotina</taxon>
        <taxon>Glomeromycetes</taxon>
        <taxon>Archaeosporales</taxon>
        <taxon>Ambisporaceae</taxon>
        <taxon>Ambispora</taxon>
    </lineage>
</organism>
<evidence type="ECO:0000313" key="5">
    <source>
        <dbReference type="Proteomes" id="UP000789831"/>
    </source>
</evidence>
<evidence type="ECO:0000313" key="4">
    <source>
        <dbReference type="EMBL" id="CAG8506049.1"/>
    </source>
</evidence>
<keyword evidence="2" id="KW-0472">Membrane</keyword>
<proteinExistence type="predicted"/>
<evidence type="ECO:0000256" key="3">
    <source>
        <dbReference type="SAM" id="SignalP"/>
    </source>
</evidence>
<evidence type="ECO:0000256" key="1">
    <source>
        <dbReference type="SAM" id="MobiDB-lite"/>
    </source>
</evidence>
<dbReference type="PANTHER" id="PTHR23244">
    <property type="entry name" value="KELCH REPEAT DOMAIN"/>
    <property type="match status" value="1"/>
</dbReference>
<dbReference type="Proteomes" id="UP000789831">
    <property type="component" value="Unassembled WGS sequence"/>
</dbReference>
<dbReference type="Gene3D" id="2.120.10.80">
    <property type="entry name" value="Kelch-type beta propeller"/>
    <property type="match status" value="2"/>
</dbReference>
<feature type="signal peptide" evidence="3">
    <location>
        <begin position="1"/>
        <end position="24"/>
    </location>
</feature>
<accession>A0A9N8ZSR4</accession>
<dbReference type="EMBL" id="CAJVPL010000521">
    <property type="protein sequence ID" value="CAG8506049.1"/>
    <property type="molecule type" value="Genomic_DNA"/>
</dbReference>
<sequence length="517" mass="56230">MIIFRYIFFVTLTLALNAFENVNSQPPPRYGHTANFIEKERKIYFIGGINANNPSLVLDVLVLDLSSNVSVQSIPSAITVSGYTPVAWGTSVVDGTKIFYFGGVIFNISSSIFPAVNPPRARRNLNSVLDQNKKWHIYGGSDNILDDPRNLMLTPLSLIPTHDLNVHYLDFSTTNEFTFIDKPKPETSSIKVRYEYTATAIGNNIIYIGGKTAPSTFVGMDEIWIFNSDTSEWKKAKNVFKSELVPKRGGHTAVKLNNTSILIYGGYSDPSIMNNNNAVALLRIQNFEDFTSTWSLPVTDTPYPIPYWHTATIYDRYMIVAYGKFPDASTPVDAAATSGATVGATSGATVGATVVTPSTTITILDTRDLKWVQAINQSLINQTGGPNGNTSDQDTSVPEKNNVSGGKKNNTGSIVGGVIGGLLGVALLAALGFFYYRKKNTQAQIFGWPKKTIQSNGEPKAVVKERSLPNIPIQPVLLTPPLTNLNTSSLPSVESRKPLDVASPGPTLLHVPLFSSV</sequence>
<name>A0A9N8ZSR4_9GLOM</name>
<keyword evidence="3" id="KW-0732">Signal</keyword>
<dbReference type="AlphaFoldDB" id="A0A9N8ZSR4"/>
<feature type="chain" id="PRO_5040514504" evidence="3">
    <location>
        <begin position="25"/>
        <end position="517"/>
    </location>
</feature>